<dbReference type="Proteomes" id="UP000182229">
    <property type="component" value="Unassembled WGS sequence"/>
</dbReference>
<organism evidence="3 4">
    <name type="scientific">Cystobacter ferrugineus</name>
    <dbReference type="NCBI Taxonomy" id="83449"/>
    <lineage>
        <taxon>Bacteria</taxon>
        <taxon>Pseudomonadati</taxon>
        <taxon>Myxococcota</taxon>
        <taxon>Myxococcia</taxon>
        <taxon>Myxococcales</taxon>
        <taxon>Cystobacterineae</taxon>
        <taxon>Archangiaceae</taxon>
        <taxon>Cystobacter</taxon>
    </lineage>
</organism>
<dbReference type="AlphaFoldDB" id="A0A1L9B7V3"/>
<evidence type="ECO:0000256" key="1">
    <source>
        <dbReference type="SAM" id="Phobius"/>
    </source>
</evidence>
<feature type="domain" description="YdbS-like PH" evidence="2">
    <location>
        <begin position="47"/>
        <end position="125"/>
    </location>
</feature>
<comment type="caution">
    <text evidence="3">The sequence shown here is derived from an EMBL/GenBank/DDBJ whole genome shotgun (WGS) entry which is preliminary data.</text>
</comment>
<dbReference type="Pfam" id="PF03703">
    <property type="entry name" value="bPH_2"/>
    <property type="match status" value="1"/>
</dbReference>
<dbReference type="EMBL" id="MPIN01000006">
    <property type="protein sequence ID" value="OJH38325.1"/>
    <property type="molecule type" value="Genomic_DNA"/>
</dbReference>
<protein>
    <recommendedName>
        <fullName evidence="2">YdbS-like PH domain-containing protein</fullName>
    </recommendedName>
</protein>
<gene>
    <name evidence="3" type="ORF">BON30_24630</name>
</gene>
<dbReference type="InterPro" id="IPR005182">
    <property type="entry name" value="YdbS-like_PH"/>
</dbReference>
<evidence type="ECO:0000313" key="3">
    <source>
        <dbReference type="EMBL" id="OJH38325.1"/>
    </source>
</evidence>
<evidence type="ECO:0000313" key="4">
    <source>
        <dbReference type="Proteomes" id="UP000182229"/>
    </source>
</evidence>
<evidence type="ECO:0000259" key="2">
    <source>
        <dbReference type="Pfam" id="PF03703"/>
    </source>
</evidence>
<feature type="transmembrane region" description="Helical" evidence="1">
    <location>
        <begin position="20"/>
        <end position="42"/>
    </location>
</feature>
<keyword evidence="1" id="KW-1133">Transmembrane helix</keyword>
<keyword evidence="1" id="KW-0472">Membrane</keyword>
<proteinExistence type="predicted"/>
<reference evidence="4" key="1">
    <citation type="submission" date="2016-11" db="EMBL/GenBank/DDBJ databases">
        <authorList>
            <person name="Shukria A."/>
            <person name="Stevens D.C."/>
        </authorList>
    </citation>
    <scope>NUCLEOTIDE SEQUENCE [LARGE SCALE GENOMIC DNA]</scope>
    <source>
        <strain evidence="4">Cbfe23</strain>
    </source>
</reference>
<dbReference type="STRING" id="83449.BON30_24630"/>
<keyword evidence="1" id="KW-0812">Transmembrane</keyword>
<sequence length="180" mass="19853">MDPTSPPAFDPRGLTRPAPILLRYYTLVSLAALAAFPVVWLVNFFRYETLKYSFGEDGVSMSWGILFRREIHLTYRRIQDIHVTRNLLQRWMGLATVSIQTASGSATPEMQIDGILEFEQLRDFLYTKMRGARGLAEPAAPPAHASAPAEPSDEALVLLRRIAADLAVIADSSSGKGSSS</sequence>
<accession>A0A1L9B7V3</accession>
<dbReference type="RefSeq" id="WP_071900831.1">
    <property type="nucleotide sequence ID" value="NZ_MPIN01000006.1"/>
</dbReference>
<name>A0A1L9B7V3_9BACT</name>
<keyword evidence="4" id="KW-1185">Reference proteome</keyword>
<dbReference type="PANTHER" id="PTHR34473:SF2">
    <property type="entry name" value="UPF0699 TRANSMEMBRANE PROTEIN YDBT"/>
    <property type="match status" value="1"/>
</dbReference>
<reference evidence="3 4" key="2">
    <citation type="submission" date="2016-12" db="EMBL/GenBank/DDBJ databases">
        <title>Draft Genome Sequence of Cystobacter ferrugineus Strain Cbfe23.</title>
        <authorList>
            <person name="Akbar S."/>
            <person name="Dowd S.E."/>
            <person name="Stevens D.C."/>
        </authorList>
    </citation>
    <scope>NUCLEOTIDE SEQUENCE [LARGE SCALE GENOMIC DNA]</scope>
    <source>
        <strain evidence="3 4">Cbfe23</strain>
    </source>
</reference>
<dbReference type="PANTHER" id="PTHR34473">
    <property type="entry name" value="UPF0699 TRANSMEMBRANE PROTEIN YDBS"/>
    <property type="match status" value="1"/>
</dbReference>